<evidence type="ECO:0000313" key="14">
    <source>
        <dbReference type="EMBL" id="MFD2513155.1"/>
    </source>
</evidence>
<evidence type="ECO:0000256" key="4">
    <source>
        <dbReference type="ARBA" id="ARBA00022692"/>
    </source>
</evidence>
<evidence type="ECO:0000259" key="12">
    <source>
        <dbReference type="Pfam" id="PF00593"/>
    </source>
</evidence>
<reference evidence="15" key="1">
    <citation type="journal article" date="2019" name="Int. J. Syst. Evol. Microbiol.">
        <title>The Global Catalogue of Microorganisms (GCM) 10K type strain sequencing project: providing services to taxonomists for standard genome sequencing and annotation.</title>
        <authorList>
            <consortium name="The Broad Institute Genomics Platform"/>
            <consortium name="The Broad Institute Genome Sequencing Center for Infectious Disease"/>
            <person name="Wu L."/>
            <person name="Ma J."/>
        </authorList>
    </citation>
    <scope>NUCLEOTIDE SEQUENCE [LARGE SCALE GENOMIC DNA]</scope>
    <source>
        <strain evidence="15">KCTC 42498</strain>
    </source>
</reference>
<evidence type="ECO:0000256" key="9">
    <source>
        <dbReference type="ARBA" id="ARBA00023237"/>
    </source>
</evidence>
<feature type="domain" description="TonB-dependent receptor plug" evidence="13">
    <location>
        <begin position="119"/>
        <end position="226"/>
    </location>
</feature>
<dbReference type="InterPro" id="IPR037066">
    <property type="entry name" value="Plug_dom_sf"/>
</dbReference>
<keyword evidence="15" id="KW-1185">Reference proteome</keyword>
<comment type="caution">
    <text evidence="14">The sequence shown here is derived from an EMBL/GenBank/DDBJ whole genome shotgun (WGS) entry which is preliminary data.</text>
</comment>
<dbReference type="InterPro" id="IPR000531">
    <property type="entry name" value="Beta-barrel_TonB"/>
</dbReference>
<organism evidence="14 15">
    <name type="scientific">Pontibacter locisalis</name>
    <dbReference type="NCBI Taxonomy" id="1719035"/>
    <lineage>
        <taxon>Bacteria</taxon>
        <taxon>Pseudomonadati</taxon>
        <taxon>Bacteroidota</taxon>
        <taxon>Cytophagia</taxon>
        <taxon>Cytophagales</taxon>
        <taxon>Hymenobacteraceae</taxon>
        <taxon>Pontibacter</taxon>
    </lineage>
</organism>
<keyword evidence="5" id="KW-0732">Signal</keyword>
<keyword evidence="3 10" id="KW-1134">Transmembrane beta strand</keyword>
<evidence type="ECO:0000256" key="3">
    <source>
        <dbReference type="ARBA" id="ARBA00022452"/>
    </source>
</evidence>
<dbReference type="PROSITE" id="PS52016">
    <property type="entry name" value="TONB_DEPENDENT_REC_3"/>
    <property type="match status" value="1"/>
</dbReference>
<evidence type="ECO:0000256" key="2">
    <source>
        <dbReference type="ARBA" id="ARBA00022448"/>
    </source>
</evidence>
<dbReference type="Pfam" id="PF00593">
    <property type="entry name" value="TonB_dep_Rec_b-barrel"/>
    <property type="match status" value="1"/>
</dbReference>
<dbReference type="Pfam" id="PF07715">
    <property type="entry name" value="Plug"/>
    <property type="match status" value="1"/>
</dbReference>
<keyword evidence="8 14" id="KW-0675">Receptor</keyword>
<keyword evidence="6 11" id="KW-0798">TonB box</keyword>
<evidence type="ECO:0000256" key="8">
    <source>
        <dbReference type="ARBA" id="ARBA00023170"/>
    </source>
</evidence>
<evidence type="ECO:0000256" key="5">
    <source>
        <dbReference type="ARBA" id="ARBA00022729"/>
    </source>
</evidence>
<dbReference type="SUPFAM" id="SSF56935">
    <property type="entry name" value="Porins"/>
    <property type="match status" value="1"/>
</dbReference>
<dbReference type="InterPro" id="IPR008969">
    <property type="entry name" value="CarboxyPept-like_regulatory"/>
</dbReference>
<dbReference type="InterPro" id="IPR012910">
    <property type="entry name" value="Plug_dom"/>
</dbReference>
<evidence type="ECO:0000256" key="1">
    <source>
        <dbReference type="ARBA" id="ARBA00004571"/>
    </source>
</evidence>
<protein>
    <submittedName>
        <fullName evidence="14">TonB-dependent receptor domain-containing protein</fullName>
    </submittedName>
</protein>
<keyword evidence="9 10" id="KW-0998">Cell outer membrane</keyword>
<dbReference type="SUPFAM" id="SSF49464">
    <property type="entry name" value="Carboxypeptidase regulatory domain-like"/>
    <property type="match status" value="1"/>
</dbReference>
<gene>
    <name evidence="14" type="ORF">ACFSRY_04710</name>
</gene>
<comment type="subcellular location">
    <subcellularLocation>
        <location evidence="1 10">Cell outer membrane</location>
        <topology evidence="1 10">Multi-pass membrane protein</topology>
    </subcellularLocation>
</comment>
<dbReference type="Pfam" id="PF13715">
    <property type="entry name" value="CarbopepD_reg_2"/>
    <property type="match status" value="1"/>
</dbReference>
<evidence type="ECO:0000259" key="13">
    <source>
        <dbReference type="Pfam" id="PF07715"/>
    </source>
</evidence>
<feature type="domain" description="TonB-dependent receptor-like beta-barrel" evidence="12">
    <location>
        <begin position="325"/>
        <end position="724"/>
    </location>
</feature>
<dbReference type="EMBL" id="JBHULU010000005">
    <property type="protein sequence ID" value="MFD2513155.1"/>
    <property type="molecule type" value="Genomic_DNA"/>
</dbReference>
<dbReference type="InterPro" id="IPR039426">
    <property type="entry name" value="TonB-dep_rcpt-like"/>
</dbReference>
<dbReference type="InterPro" id="IPR036942">
    <property type="entry name" value="Beta-barrel_TonB_sf"/>
</dbReference>
<sequence length="761" mass="84346">MIARLLLYPLLLLLIFLLPRVLWAQSLYSGYVLDAKSELPLEGVTVTASTGAQAISNENGYFSLAAEGADKLVFSYVGYRTTTMEFPAPDEELRVLLQPDAERLQEVVITGYESNRPLLQTAGALSLIEREAIERFDEGSIVRAVNTVPGVRMEERAPASYRLSIRGSTLRSPYGIRNVKVYFDGIPFTEANGTTALNLLDAANIGRIEILKGPTASIYGAGTGGTVLLEPRRALPGEKQLQSGTTIGSYGFRRHTAAASIGAENSSLLVQYTRQQYDGYREQSAIDRDVLLISSIFTPSDKRTVSANLLYSNLYYELPGGLTKEQFEQNPRQARGGMFSSVKQNASLDLEGINVGLKQEYRFTGDFRNTTALYGLHKFKDNPFNTDYERNTNQEFGGRTSFVYDADLGSIGAAFTLGGEFQRGFETARTYDNNSGIPGSLRTDDEVVAKSGFVFAQAEFELPASFIATAALSLNDTQYEITRLQQVSSGDYRFIRNFEAVLSPRVALLKQLTNKISVHGSVSSGFSPPTEEEILTSDGTLNEDLEAEKGTNYELGIRGFALADRLSFDVIAFYFRLKETIVSRQDVSSVAVFRNVGSTDQKGLEASVGYTLLDEPEQPISLLKVWSSYTYSHFRFDEYQKDEEDLSGNKLTGVAPHVLTSGLDLNTRFGLYLNFTSNYVDEIPLNDENTVYADSYFILGARVGLKRQLHQRWGLEVFAGIDNLTDEKYSLGNDLNAFGGRYFQPAPDRNYYGGINLSYRL</sequence>
<dbReference type="Proteomes" id="UP001597544">
    <property type="component" value="Unassembled WGS sequence"/>
</dbReference>
<dbReference type="RefSeq" id="WP_377503615.1">
    <property type="nucleotide sequence ID" value="NZ_JBHULU010000005.1"/>
</dbReference>
<evidence type="ECO:0000256" key="11">
    <source>
        <dbReference type="RuleBase" id="RU003357"/>
    </source>
</evidence>
<dbReference type="PANTHER" id="PTHR30069:SF29">
    <property type="entry name" value="HEMOGLOBIN AND HEMOGLOBIN-HAPTOGLOBIN-BINDING PROTEIN 1-RELATED"/>
    <property type="match status" value="1"/>
</dbReference>
<evidence type="ECO:0000256" key="7">
    <source>
        <dbReference type="ARBA" id="ARBA00023136"/>
    </source>
</evidence>
<evidence type="ECO:0000256" key="6">
    <source>
        <dbReference type="ARBA" id="ARBA00023077"/>
    </source>
</evidence>
<name>A0ABW5IMD0_9BACT</name>
<dbReference type="Gene3D" id="2.40.170.20">
    <property type="entry name" value="TonB-dependent receptor, beta-barrel domain"/>
    <property type="match status" value="1"/>
</dbReference>
<dbReference type="PANTHER" id="PTHR30069">
    <property type="entry name" value="TONB-DEPENDENT OUTER MEMBRANE RECEPTOR"/>
    <property type="match status" value="1"/>
</dbReference>
<proteinExistence type="inferred from homology"/>
<keyword evidence="7 10" id="KW-0472">Membrane</keyword>
<evidence type="ECO:0000313" key="15">
    <source>
        <dbReference type="Proteomes" id="UP001597544"/>
    </source>
</evidence>
<evidence type="ECO:0000256" key="10">
    <source>
        <dbReference type="PROSITE-ProRule" id="PRU01360"/>
    </source>
</evidence>
<keyword evidence="4 10" id="KW-0812">Transmembrane</keyword>
<accession>A0ABW5IMD0</accession>
<keyword evidence="2 10" id="KW-0813">Transport</keyword>
<dbReference type="Gene3D" id="2.170.130.10">
    <property type="entry name" value="TonB-dependent receptor, plug domain"/>
    <property type="match status" value="1"/>
</dbReference>
<comment type="similarity">
    <text evidence="10 11">Belongs to the TonB-dependent receptor family.</text>
</comment>